<evidence type="ECO:0000313" key="2">
    <source>
        <dbReference type="Proteomes" id="UP000664781"/>
    </source>
</evidence>
<comment type="caution">
    <text evidence="1">The sequence shown here is derived from an EMBL/GenBank/DDBJ whole genome shotgun (WGS) entry which is preliminary data.</text>
</comment>
<gene>
    <name evidence="1" type="ORF">J1792_33055</name>
</gene>
<organism evidence="1 2">
    <name type="scientific">Streptomyces triculaminicus</name>
    <dbReference type="NCBI Taxonomy" id="2816232"/>
    <lineage>
        <taxon>Bacteria</taxon>
        <taxon>Bacillati</taxon>
        <taxon>Actinomycetota</taxon>
        <taxon>Actinomycetes</taxon>
        <taxon>Kitasatosporales</taxon>
        <taxon>Streptomycetaceae</taxon>
        <taxon>Streptomyces</taxon>
    </lineage>
</organism>
<dbReference type="EMBL" id="JAFMOF010000008">
    <property type="protein sequence ID" value="MBO0657368.1"/>
    <property type="molecule type" value="Genomic_DNA"/>
</dbReference>
<keyword evidence="2" id="KW-1185">Reference proteome</keyword>
<name>A0A939FT06_9ACTN</name>
<dbReference type="AlphaFoldDB" id="A0A939FT06"/>
<protein>
    <submittedName>
        <fullName evidence="1">Uncharacterized protein</fullName>
    </submittedName>
</protein>
<accession>A0A939FT06</accession>
<evidence type="ECO:0000313" key="1">
    <source>
        <dbReference type="EMBL" id="MBO0657368.1"/>
    </source>
</evidence>
<sequence>MPAAPEEALASPGLNERIIELGAGCPRYGDAGPDRAELPALIAADRPRGPATRDELLDYGAGELADRMNRTDVRAVER</sequence>
<reference evidence="1" key="1">
    <citation type="submission" date="2021-03" db="EMBL/GenBank/DDBJ databases">
        <title>Streptomyces strains.</title>
        <authorList>
            <person name="Lund M.B."/>
            <person name="Toerring T."/>
        </authorList>
    </citation>
    <scope>NUCLEOTIDE SEQUENCE</scope>
    <source>
        <strain evidence="1">JCM 4242</strain>
    </source>
</reference>
<proteinExistence type="predicted"/>
<dbReference type="Proteomes" id="UP000664781">
    <property type="component" value="Unassembled WGS sequence"/>
</dbReference>
<dbReference type="RefSeq" id="WP_086566331.1">
    <property type="nucleotide sequence ID" value="NZ_JAFMOF010000008.1"/>
</dbReference>